<name>A0A9K3LDS7_9STRA</name>
<proteinExistence type="predicted"/>
<keyword evidence="1" id="KW-0472">Membrane</keyword>
<gene>
    <name evidence="3" type="ORF">IV203_034957</name>
</gene>
<dbReference type="PROSITE" id="PS51257">
    <property type="entry name" value="PROKAR_LIPOPROTEIN"/>
    <property type="match status" value="1"/>
</dbReference>
<keyword evidence="4" id="KW-1185">Reference proteome</keyword>
<evidence type="ECO:0000256" key="1">
    <source>
        <dbReference type="SAM" id="Phobius"/>
    </source>
</evidence>
<feature type="signal peptide" evidence="2">
    <location>
        <begin position="1"/>
        <end position="23"/>
    </location>
</feature>
<keyword evidence="1" id="KW-1133">Transmembrane helix</keyword>
<dbReference type="EMBL" id="JAGRRH010000013">
    <property type="protein sequence ID" value="KAG7359859.1"/>
    <property type="molecule type" value="Genomic_DNA"/>
</dbReference>
<keyword evidence="2" id="KW-0732">Signal</keyword>
<evidence type="ECO:0000256" key="2">
    <source>
        <dbReference type="SAM" id="SignalP"/>
    </source>
</evidence>
<feature type="transmembrane region" description="Helical" evidence="1">
    <location>
        <begin position="51"/>
        <end position="71"/>
    </location>
</feature>
<protein>
    <submittedName>
        <fullName evidence="3">Uncharacterized protein</fullName>
    </submittedName>
</protein>
<dbReference type="Proteomes" id="UP000693970">
    <property type="component" value="Unassembled WGS sequence"/>
</dbReference>
<organism evidence="3 4">
    <name type="scientific">Nitzschia inconspicua</name>
    <dbReference type="NCBI Taxonomy" id="303405"/>
    <lineage>
        <taxon>Eukaryota</taxon>
        <taxon>Sar</taxon>
        <taxon>Stramenopiles</taxon>
        <taxon>Ochrophyta</taxon>
        <taxon>Bacillariophyta</taxon>
        <taxon>Bacillariophyceae</taxon>
        <taxon>Bacillariophycidae</taxon>
        <taxon>Bacillariales</taxon>
        <taxon>Bacillariaceae</taxon>
        <taxon>Nitzschia</taxon>
    </lineage>
</organism>
<sequence>MGLLKHVVLPAFGLLHAASLAACKDLKSFGGMIKCDDVTAEDEKSTRQNHMLGIIRGFNLAMLTLCGFGIFGGKASSSDTRQAIAVAEFALFSVVTFDAYKQQLNYYIPGAQALLALGGTIVSFMEPGIFTKDHNVK</sequence>
<comment type="caution">
    <text evidence="3">The sequence shown here is derived from an EMBL/GenBank/DDBJ whole genome shotgun (WGS) entry which is preliminary data.</text>
</comment>
<keyword evidence="1" id="KW-0812">Transmembrane</keyword>
<reference evidence="3" key="2">
    <citation type="submission" date="2021-04" db="EMBL/GenBank/DDBJ databases">
        <authorList>
            <person name="Podell S."/>
        </authorList>
    </citation>
    <scope>NUCLEOTIDE SEQUENCE</scope>
    <source>
        <strain evidence="3">Hildebrandi</strain>
    </source>
</reference>
<feature type="chain" id="PRO_5039923290" evidence="2">
    <location>
        <begin position="24"/>
        <end position="137"/>
    </location>
</feature>
<feature type="transmembrane region" description="Helical" evidence="1">
    <location>
        <begin position="106"/>
        <end position="125"/>
    </location>
</feature>
<accession>A0A9K3LDS7</accession>
<evidence type="ECO:0000313" key="4">
    <source>
        <dbReference type="Proteomes" id="UP000693970"/>
    </source>
</evidence>
<dbReference type="OrthoDB" id="10616040at2759"/>
<dbReference type="AlphaFoldDB" id="A0A9K3LDS7"/>
<reference evidence="3" key="1">
    <citation type="journal article" date="2021" name="Sci. Rep.">
        <title>Diploid genomic architecture of Nitzschia inconspicua, an elite biomass production diatom.</title>
        <authorList>
            <person name="Oliver A."/>
            <person name="Podell S."/>
            <person name="Pinowska A."/>
            <person name="Traller J.C."/>
            <person name="Smith S.R."/>
            <person name="McClure R."/>
            <person name="Beliaev A."/>
            <person name="Bohutskyi P."/>
            <person name="Hill E.A."/>
            <person name="Rabines A."/>
            <person name="Zheng H."/>
            <person name="Allen L.Z."/>
            <person name="Kuo A."/>
            <person name="Grigoriev I.V."/>
            <person name="Allen A.E."/>
            <person name="Hazlebeck D."/>
            <person name="Allen E.E."/>
        </authorList>
    </citation>
    <scope>NUCLEOTIDE SEQUENCE</scope>
    <source>
        <strain evidence="3">Hildebrandi</strain>
    </source>
</reference>
<evidence type="ECO:0000313" key="3">
    <source>
        <dbReference type="EMBL" id="KAG7359859.1"/>
    </source>
</evidence>